<evidence type="ECO:0000256" key="2">
    <source>
        <dbReference type="ARBA" id="ARBA00022729"/>
    </source>
</evidence>
<comment type="caution">
    <text evidence="4">The sequence shown here is derived from an EMBL/GenBank/DDBJ whole genome shotgun (WGS) entry which is preliminary data.</text>
</comment>
<gene>
    <name evidence="4" type="ORF">AX018_102546</name>
</gene>
<evidence type="ECO:0000256" key="1">
    <source>
        <dbReference type="ARBA" id="ARBA00010062"/>
    </source>
</evidence>
<protein>
    <submittedName>
        <fullName evidence="4">ABC-type branched-subunit amino acid transport system substrate-binding protein</fullName>
    </submittedName>
</protein>
<keyword evidence="2" id="KW-0732">Signal</keyword>
<proteinExistence type="inferred from homology"/>
<comment type="similarity">
    <text evidence="1">Belongs to the leucine-binding protein family.</text>
</comment>
<evidence type="ECO:0000259" key="3">
    <source>
        <dbReference type="Pfam" id="PF13458"/>
    </source>
</evidence>
<dbReference type="AlphaFoldDB" id="A0A328Z1V4"/>
<evidence type="ECO:0000313" key="4">
    <source>
        <dbReference type="EMBL" id="RAR79724.1"/>
    </source>
</evidence>
<dbReference type="InterPro" id="IPR051010">
    <property type="entry name" value="BCAA_transport"/>
</dbReference>
<evidence type="ECO:0000313" key="5">
    <source>
        <dbReference type="Proteomes" id="UP000248856"/>
    </source>
</evidence>
<dbReference type="SUPFAM" id="SSF53822">
    <property type="entry name" value="Periplasmic binding protein-like I"/>
    <property type="match status" value="1"/>
</dbReference>
<keyword evidence="5" id="KW-1185">Reference proteome</keyword>
<dbReference type="OrthoDB" id="9777352at2"/>
<dbReference type="PANTHER" id="PTHR30483">
    <property type="entry name" value="LEUCINE-SPECIFIC-BINDING PROTEIN"/>
    <property type="match status" value="1"/>
</dbReference>
<sequence length="372" mass="39705">MPFSRRLLLQSAALTQLPLIGRAARAADTIRVGQTVALSGSFGEMGTMYTAGLKAAFAHHNQRMPQRKVELISLDDKLDGALATQNAKTLIEQENAVSIIGVTGTGVARAIMPYCEDKKIPLFALTGDDALRKVKQQYTFFSCASYGDEVKNMVRHGATIAHKSVFVVHTDVPAGSTWVESAKASAADNKLEFKGSIAAAPDGSNADAVAQAYLASKANFVVLVYAGAGVKILLEKLHQAHVYPGSIYLLSQGATPGLVETTRHDSSGLIVSQVVPNPFSAINPLLPEYEAALKAASAPKNYLTYQGFLLGQMFVDALSRIRGNATPAAITDALQDAPFAYKNYKLDYTGGKRLGTAFTDISMLSKDGRFIS</sequence>
<dbReference type="Pfam" id="PF13458">
    <property type="entry name" value="Peripla_BP_6"/>
    <property type="match status" value="1"/>
</dbReference>
<accession>A0A328Z1V4</accession>
<dbReference type="EMBL" id="QLTA01000025">
    <property type="protein sequence ID" value="RAR79724.1"/>
    <property type="molecule type" value="Genomic_DNA"/>
</dbReference>
<dbReference type="Gene3D" id="3.40.50.2300">
    <property type="match status" value="2"/>
</dbReference>
<dbReference type="CDD" id="cd06326">
    <property type="entry name" value="PBP1_ABC_ligand_binding-like"/>
    <property type="match status" value="1"/>
</dbReference>
<dbReference type="InterPro" id="IPR028081">
    <property type="entry name" value="Leu-bd"/>
</dbReference>
<dbReference type="InterPro" id="IPR028082">
    <property type="entry name" value="Peripla_BP_I"/>
</dbReference>
<name>A0A328Z1V4_9BURK</name>
<reference evidence="4 5" key="1">
    <citation type="submission" date="2018-06" db="EMBL/GenBank/DDBJ databases">
        <title>Genomic Encyclopedia of Archaeal and Bacterial Type Strains, Phase II (KMG-II): from individual species to whole genera.</title>
        <authorList>
            <person name="Goeker M."/>
        </authorList>
    </citation>
    <scope>NUCLEOTIDE SEQUENCE [LARGE SCALE GENOMIC DNA]</scope>
    <source>
        <strain evidence="4 5">CFPB 3232</strain>
    </source>
</reference>
<feature type="domain" description="Leucine-binding protein" evidence="3">
    <location>
        <begin position="29"/>
        <end position="340"/>
    </location>
</feature>
<organism evidence="4 5">
    <name type="scientific">Paracidovorax anthurii</name>
    <dbReference type="NCBI Taxonomy" id="78229"/>
    <lineage>
        <taxon>Bacteria</taxon>
        <taxon>Pseudomonadati</taxon>
        <taxon>Pseudomonadota</taxon>
        <taxon>Betaproteobacteria</taxon>
        <taxon>Burkholderiales</taxon>
        <taxon>Comamonadaceae</taxon>
        <taxon>Paracidovorax</taxon>
    </lineage>
</organism>
<dbReference type="PANTHER" id="PTHR30483:SF6">
    <property type="entry name" value="PERIPLASMIC BINDING PROTEIN OF ABC TRANSPORTER FOR NATURAL AMINO ACIDS"/>
    <property type="match status" value="1"/>
</dbReference>
<dbReference type="RefSeq" id="WP_111877846.1">
    <property type="nucleotide sequence ID" value="NZ_CBCSGC010000089.1"/>
</dbReference>
<dbReference type="Proteomes" id="UP000248856">
    <property type="component" value="Unassembled WGS sequence"/>
</dbReference>